<protein>
    <submittedName>
        <fullName evidence="3">Uncharacterized protein</fullName>
    </submittedName>
</protein>
<dbReference type="GO" id="GO:0006430">
    <property type="term" value="P:lysyl-tRNA aminoacylation"/>
    <property type="evidence" value="ECO:0007669"/>
    <property type="project" value="TreeGrafter"/>
</dbReference>
<feature type="compositionally biased region" description="Basic and acidic residues" evidence="2">
    <location>
        <begin position="93"/>
        <end position="112"/>
    </location>
</feature>
<evidence type="ECO:0000256" key="1">
    <source>
        <dbReference type="ARBA" id="ARBA00022741"/>
    </source>
</evidence>
<keyword evidence="1" id="KW-0547">Nucleotide-binding</keyword>
<organism evidence="3 4">
    <name type="scientific">Lactuca saligna</name>
    <name type="common">Willowleaf lettuce</name>
    <dbReference type="NCBI Taxonomy" id="75948"/>
    <lineage>
        <taxon>Eukaryota</taxon>
        <taxon>Viridiplantae</taxon>
        <taxon>Streptophyta</taxon>
        <taxon>Embryophyta</taxon>
        <taxon>Tracheophyta</taxon>
        <taxon>Spermatophyta</taxon>
        <taxon>Magnoliopsida</taxon>
        <taxon>eudicotyledons</taxon>
        <taxon>Gunneridae</taxon>
        <taxon>Pentapetalae</taxon>
        <taxon>asterids</taxon>
        <taxon>campanulids</taxon>
        <taxon>Asterales</taxon>
        <taxon>Asteraceae</taxon>
        <taxon>Cichorioideae</taxon>
        <taxon>Cichorieae</taxon>
        <taxon>Lactucinae</taxon>
        <taxon>Lactuca</taxon>
    </lineage>
</organism>
<dbReference type="PANTHER" id="PTHR42918:SF9">
    <property type="entry name" value="LYSINE--TRNA LIGASE"/>
    <property type="match status" value="1"/>
</dbReference>
<dbReference type="GO" id="GO:0004824">
    <property type="term" value="F:lysine-tRNA ligase activity"/>
    <property type="evidence" value="ECO:0007669"/>
    <property type="project" value="TreeGrafter"/>
</dbReference>
<dbReference type="InterPro" id="IPR012340">
    <property type="entry name" value="NA-bd_OB-fold"/>
</dbReference>
<evidence type="ECO:0000313" key="4">
    <source>
        <dbReference type="Proteomes" id="UP001177003"/>
    </source>
</evidence>
<evidence type="ECO:0000256" key="2">
    <source>
        <dbReference type="SAM" id="MobiDB-lite"/>
    </source>
</evidence>
<name>A0AA35ZBK8_LACSI</name>
<dbReference type="GO" id="GO:0000049">
    <property type="term" value="F:tRNA binding"/>
    <property type="evidence" value="ECO:0007669"/>
    <property type="project" value="TreeGrafter"/>
</dbReference>
<evidence type="ECO:0000313" key="3">
    <source>
        <dbReference type="EMBL" id="CAI9288977.1"/>
    </source>
</evidence>
<dbReference type="EMBL" id="OX465082">
    <property type="protein sequence ID" value="CAI9288977.1"/>
    <property type="molecule type" value="Genomic_DNA"/>
</dbReference>
<proteinExistence type="predicted"/>
<dbReference type="SUPFAM" id="SSF50249">
    <property type="entry name" value="Nucleic acid-binding proteins"/>
    <property type="match status" value="1"/>
</dbReference>
<dbReference type="Proteomes" id="UP001177003">
    <property type="component" value="Chromosome 6"/>
</dbReference>
<feature type="region of interest" description="Disordered" evidence="2">
    <location>
        <begin position="1"/>
        <end position="32"/>
    </location>
</feature>
<feature type="compositionally biased region" description="Polar residues" evidence="2">
    <location>
        <begin position="1"/>
        <end position="10"/>
    </location>
</feature>
<accession>A0AA35ZBK8</accession>
<feature type="compositionally biased region" description="Low complexity" evidence="2">
    <location>
        <begin position="11"/>
        <end position="28"/>
    </location>
</feature>
<dbReference type="AlphaFoldDB" id="A0AA35ZBK8"/>
<dbReference type="GO" id="GO:0005829">
    <property type="term" value="C:cytosol"/>
    <property type="evidence" value="ECO:0007669"/>
    <property type="project" value="TreeGrafter"/>
</dbReference>
<dbReference type="PANTHER" id="PTHR42918">
    <property type="entry name" value="LYSYL-TRNA SYNTHETASE"/>
    <property type="match status" value="1"/>
</dbReference>
<feature type="region of interest" description="Disordered" evidence="2">
    <location>
        <begin position="77"/>
        <end position="130"/>
    </location>
</feature>
<gene>
    <name evidence="3" type="ORF">LSALG_LOCUS28243</name>
</gene>
<sequence length="190" mass="21369">MVQTVNKANNQSDHSSQSVSTSRHSQSTGDEGGVHASWELTMSIPLSTLLNTVFFHTIFTYNADLDAKFADHVSINNSESEVLSKNARKKELKNKEKEEKRRLKNHEKEKKAAAMPKSQVQKQSTADDEDVDPTQFLENRLKTLAVQKATGLNPYPHKFHVSMSIIEFINKYESLNSGEYVEDVQVSLSG</sequence>
<keyword evidence="4" id="KW-1185">Reference proteome</keyword>
<reference evidence="3" key="1">
    <citation type="submission" date="2023-04" db="EMBL/GenBank/DDBJ databases">
        <authorList>
            <person name="Vijverberg K."/>
            <person name="Xiong W."/>
            <person name="Schranz E."/>
        </authorList>
    </citation>
    <scope>NUCLEOTIDE SEQUENCE</scope>
</reference>
<dbReference type="Gene3D" id="2.40.50.140">
    <property type="entry name" value="Nucleic acid-binding proteins"/>
    <property type="match status" value="1"/>
</dbReference>